<dbReference type="PANTHER" id="PTHR43280">
    <property type="entry name" value="ARAC-FAMILY TRANSCRIPTIONAL REGULATOR"/>
    <property type="match status" value="1"/>
</dbReference>
<dbReference type="PROSITE" id="PS01124">
    <property type="entry name" value="HTH_ARAC_FAMILY_2"/>
    <property type="match status" value="1"/>
</dbReference>
<evidence type="ECO:0000313" key="4">
    <source>
        <dbReference type="EMBL" id="WET62477.1"/>
    </source>
</evidence>
<dbReference type="GO" id="GO:0043565">
    <property type="term" value="F:sequence-specific DNA binding"/>
    <property type="evidence" value="ECO:0007669"/>
    <property type="project" value="InterPro"/>
</dbReference>
<dbReference type="GO" id="GO:0003700">
    <property type="term" value="F:DNA-binding transcription factor activity"/>
    <property type="evidence" value="ECO:0007669"/>
    <property type="project" value="InterPro"/>
</dbReference>
<dbReference type="Proteomes" id="UP000463337">
    <property type="component" value="Unassembled WGS sequence"/>
</dbReference>
<sequence>MKYGKDSVIISDSLNGLGTDIYKEYLSHALCLGGACKFEFNGNPFELREGDCMIVRKGKLVEKITPSADFKVKVIYVTPQFIELCTPQNNYGMKGQLSLFLNPVMRLDRKQQDICKKDFENIEYRFNNENHNFYRDIMINVIQTMILDFFDFHSHIYGEEKISAQYASIMSKFLQMLEDGVYRQHRDVTYYASELCVTPKYLSEVTKKVSGYAANYWINRYTILDISRLLRDKSLSFVYISDLFGFSSPSYFSRYVQHNLGIKSSDYRE</sequence>
<dbReference type="SUPFAM" id="SSF51215">
    <property type="entry name" value="Regulatory protein AraC"/>
    <property type="match status" value="1"/>
</dbReference>
<dbReference type="Proteomes" id="UP001221009">
    <property type="component" value="Chromosome"/>
</dbReference>
<reference evidence="3 5" key="1">
    <citation type="journal article" date="2019" name="Nat. Med.">
        <title>A library of human gut bacterial isolates paired with longitudinal multiomics data enables mechanistic microbiome research.</title>
        <authorList>
            <person name="Poyet M."/>
            <person name="Groussin M."/>
            <person name="Gibbons S.M."/>
            <person name="Avila-Pacheco J."/>
            <person name="Jiang X."/>
            <person name="Kearney S.M."/>
            <person name="Perrotta A.R."/>
            <person name="Berdy B."/>
            <person name="Zhao S."/>
            <person name="Lieberman T.D."/>
            <person name="Swanson P.K."/>
            <person name="Smith M."/>
            <person name="Roesemann S."/>
            <person name="Alexander J.E."/>
            <person name="Rich S.A."/>
            <person name="Livny J."/>
            <person name="Vlamakis H."/>
            <person name="Clish C."/>
            <person name="Bullock K."/>
            <person name="Deik A."/>
            <person name="Scott J."/>
            <person name="Pierce K.A."/>
            <person name="Xavier R.J."/>
            <person name="Alm E.J."/>
        </authorList>
    </citation>
    <scope>NUCLEOTIDE SEQUENCE [LARGE SCALE GENOMIC DNA]</scope>
    <source>
        <strain evidence="3 5">BIOML-A41</strain>
    </source>
</reference>
<dbReference type="SMART" id="SM00342">
    <property type="entry name" value="HTH_ARAC"/>
    <property type="match status" value="1"/>
</dbReference>
<dbReference type="PANTHER" id="PTHR43280:SF32">
    <property type="entry name" value="TRANSCRIPTIONAL REGULATORY PROTEIN"/>
    <property type="match status" value="1"/>
</dbReference>
<dbReference type="AlphaFoldDB" id="A0A174U894"/>
<dbReference type="RefSeq" id="WP_048927590.1">
    <property type="nucleotide sequence ID" value="NZ_AP019729.1"/>
</dbReference>
<protein>
    <submittedName>
        <fullName evidence="3">Helix-turn-helix domain-containing protein</fullName>
    </submittedName>
    <submittedName>
        <fullName evidence="4">Helix-turn-helix transcriptional regulator</fullName>
    </submittedName>
</protein>
<evidence type="ECO:0000259" key="2">
    <source>
        <dbReference type="PROSITE" id="PS01124"/>
    </source>
</evidence>
<name>A0A174U894_PARDI</name>
<dbReference type="InterPro" id="IPR003313">
    <property type="entry name" value="AraC-bd"/>
</dbReference>
<evidence type="ECO:0000313" key="5">
    <source>
        <dbReference type="Proteomes" id="UP000463337"/>
    </source>
</evidence>
<accession>A0A174U894</accession>
<feature type="domain" description="HTH araC/xylS-type" evidence="2">
    <location>
        <begin position="171"/>
        <end position="269"/>
    </location>
</feature>
<evidence type="ECO:0000256" key="1">
    <source>
        <dbReference type="ARBA" id="ARBA00023125"/>
    </source>
</evidence>
<dbReference type="InterPro" id="IPR018060">
    <property type="entry name" value="HTH_AraC"/>
</dbReference>
<organism evidence="3 5">
    <name type="scientific">Parabacteroides distasonis</name>
    <dbReference type="NCBI Taxonomy" id="823"/>
    <lineage>
        <taxon>Bacteria</taxon>
        <taxon>Pseudomonadati</taxon>
        <taxon>Bacteroidota</taxon>
        <taxon>Bacteroidia</taxon>
        <taxon>Bacteroidales</taxon>
        <taxon>Tannerellaceae</taxon>
        <taxon>Parabacteroides</taxon>
    </lineage>
</organism>
<dbReference type="InterPro" id="IPR037923">
    <property type="entry name" value="HTH-like"/>
</dbReference>
<proteinExistence type="predicted"/>
<dbReference type="Pfam" id="PF02311">
    <property type="entry name" value="AraC_binding"/>
    <property type="match status" value="1"/>
</dbReference>
<evidence type="ECO:0000313" key="3">
    <source>
        <dbReference type="EMBL" id="MRY58766.1"/>
    </source>
</evidence>
<dbReference type="Pfam" id="PF12833">
    <property type="entry name" value="HTH_18"/>
    <property type="match status" value="1"/>
</dbReference>
<dbReference type="EMBL" id="CP120353">
    <property type="protein sequence ID" value="WET62477.1"/>
    <property type="molecule type" value="Genomic_DNA"/>
</dbReference>
<dbReference type="EMBL" id="WKLT01000011">
    <property type="protein sequence ID" value="MRY58766.1"/>
    <property type="molecule type" value="Genomic_DNA"/>
</dbReference>
<gene>
    <name evidence="3" type="ORF">GKD59_12820</name>
    <name evidence="4" type="ORF">P2T59_12230</name>
</gene>
<keyword evidence="1" id="KW-0238">DNA-binding</keyword>
<reference evidence="4" key="2">
    <citation type="submission" date="2023-03" db="EMBL/GenBank/DDBJ databases">
        <title>Parabacteroides distasonis, a bacteria resistant against UC.</title>
        <authorList>
            <person name="Dai W."/>
        </authorList>
    </citation>
    <scope>NUCLEOTIDE SEQUENCE</scope>
    <source>
        <strain evidence="4">F1-28</strain>
    </source>
</reference>
<dbReference type="Gene3D" id="1.10.10.60">
    <property type="entry name" value="Homeodomain-like"/>
    <property type="match status" value="1"/>
</dbReference>